<sequence length="601" mass="65304">MTDTGHAPDTADADHKWLAEAVNDLRVAQSVALVRHMPMVIVGNGLGMVFTALVLHQFMSWQKLSPMLIGMAYLLAPIALSWWRLRRRPRPLSVSLQHLHRQIGYSGVLGCFWAVCLVLYVPGLGCMPTALLCFGAAFLALGAAAMLYVLPLAALAYAVPVLLSAFCVSLQVSSPEAAIMTALVAVLGASTLGVLRANWANFREVVRLIQEKSQLLHEAQAVRRAEEEFVENLNHEMRNALTSVIGYFDIAANPELSQQEHLEMIEHARETGGLLQVLLSDLLDVGRLNAGRTRLALAPFSFRHLVRTSVVSASSAINGRDLVVRTDIDPSVPEILIGDAARLQQILLNLVGNALKVMESGTVVIQARYRGNFNPLLEIAISDDGPGIPSERQKTLFNRFSRVSEVPSSTGPTVGGWGLGLSICAALVELMRGDIRVVSEVGQGSAFTIRLPLHEERRRLPRGESSKVPMIAARRPADFGALQVLVVDDTAANRLILRKMLQALGCRVAVASDGEEAVRLCGEHRYDMVFMDLELGELDGIAATRLIRALPNGSGHMPIVAVTGFASVDRVAAIQDVGMNDYVLKPVRLETVASVLKKWAR</sequence>
<evidence type="ECO:0000256" key="4">
    <source>
        <dbReference type="ARBA" id="ARBA00023012"/>
    </source>
</evidence>
<dbReference type="Pfam" id="PF00512">
    <property type="entry name" value="HisKA"/>
    <property type="match status" value="1"/>
</dbReference>
<keyword evidence="4" id="KW-0902">Two-component regulatory system</keyword>
<evidence type="ECO:0000259" key="8">
    <source>
        <dbReference type="PROSITE" id="PS50110"/>
    </source>
</evidence>
<dbReference type="Pfam" id="PF00072">
    <property type="entry name" value="Response_reg"/>
    <property type="match status" value="1"/>
</dbReference>
<dbReference type="InterPro" id="IPR036890">
    <property type="entry name" value="HATPase_C_sf"/>
</dbReference>
<dbReference type="CDD" id="cd00082">
    <property type="entry name" value="HisKA"/>
    <property type="match status" value="1"/>
</dbReference>
<evidence type="ECO:0000259" key="7">
    <source>
        <dbReference type="PROSITE" id="PS50109"/>
    </source>
</evidence>
<keyword evidence="3 5" id="KW-0597">Phosphoprotein</keyword>
<keyword evidence="10" id="KW-1185">Reference proteome</keyword>
<dbReference type="InterPro" id="IPR004358">
    <property type="entry name" value="Sig_transdc_His_kin-like_C"/>
</dbReference>
<dbReference type="AlphaFoldDB" id="A0A857J785"/>
<keyword evidence="6" id="KW-1133">Transmembrane helix</keyword>
<dbReference type="InterPro" id="IPR003661">
    <property type="entry name" value="HisK_dim/P_dom"/>
</dbReference>
<dbReference type="InterPro" id="IPR036097">
    <property type="entry name" value="HisK_dim/P_sf"/>
</dbReference>
<dbReference type="InterPro" id="IPR011006">
    <property type="entry name" value="CheY-like_superfamily"/>
</dbReference>
<evidence type="ECO:0000256" key="1">
    <source>
        <dbReference type="ARBA" id="ARBA00000085"/>
    </source>
</evidence>
<organism evidence="9 10">
    <name type="scientific">Xylophilus rhododendri</name>
    <dbReference type="NCBI Taxonomy" id="2697032"/>
    <lineage>
        <taxon>Bacteria</taxon>
        <taxon>Pseudomonadati</taxon>
        <taxon>Pseudomonadota</taxon>
        <taxon>Betaproteobacteria</taxon>
        <taxon>Burkholderiales</taxon>
        <taxon>Xylophilus</taxon>
    </lineage>
</organism>
<dbReference type="Proteomes" id="UP000464787">
    <property type="component" value="Chromosome"/>
</dbReference>
<evidence type="ECO:0000256" key="5">
    <source>
        <dbReference type="PROSITE-ProRule" id="PRU00169"/>
    </source>
</evidence>
<keyword evidence="6" id="KW-0472">Membrane</keyword>
<dbReference type="SUPFAM" id="SSF47384">
    <property type="entry name" value="Homodimeric domain of signal transducing histidine kinase"/>
    <property type="match status" value="1"/>
</dbReference>
<dbReference type="CDD" id="cd16922">
    <property type="entry name" value="HATPase_EvgS-ArcB-TorS-like"/>
    <property type="match status" value="1"/>
</dbReference>
<dbReference type="InterPro" id="IPR003594">
    <property type="entry name" value="HATPase_dom"/>
</dbReference>
<dbReference type="InterPro" id="IPR001789">
    <property type="entry name" value="Sig_transdc_resp-reg_receiver"/>
</dbReference>
<feature type="transmembrane region" description="Helical" evidence="6">
    <location>
        <begin position="129"/>
        <end position="149"/>
    </location>
</feature>
<dbReference type="SUPFAM" id="SSF52172">
    <property type="entry name" value="CheY-like"/>
    <property type="match status" value="1"/>
</dbReference>
<feature type="transmembrane region" description="Helical" evidence="6">
    <location>
        <begin position="64"/>
        <end position="83"/>
    </location>
</feature>
<dbReference type="Pfam" id="PF02518">
    <property type="entry name" value="HATPase_c"/>
    <property type="match status" value="1"/>
</dbReference>
<dbReference type="PROSITE" id="PS50110">
    <property type="entry name" value="RESPONSE_REGULATORY"/>
    <property type="match status" value="1"/>
</dbReference>
<name>A0A857J785_9BURK</name>
<dbReference type="CDD" id="cd17546">
    <property type="entry name" value="REC_hyHK_CKI1_RcsC-like"/>
    <property type="match status" value="1"/>
</dbReference>
<evidence type="ECO:0000313" key="10">
    <source>
        <dbReference type="Proteomes" id="UP000464787"/>
    </source>
</evidence>
<dbReference type="PANTHER" id="PTHR45339">
    <property type="entry name" value="HYBRID SIGNAL TRANSDUCTION HISTIDINE KINASE J"/>
    <property type="match status" value="1"/>
</dbReference>
<accession>A0A857J785</accession>
<dbReference type="Gene3D" id="3.30.565.10">
    <property type="entry name" value="Histidine kinase-like ATPase, C-terminal domain"/>
    <property type="match status" value="1"/>
</dbReference>
<dbReference type="PANTHER" id="PTHR45339:SF1">
    <property type="entry name" value="HYBRID SIGNAL TRANSDUCTION HISTIDINE KINASE J"/>
    <property type="match status" value="1"/>
</dbReference>
<feature type="transmembrane region" description="Helical" evidence="6">
    <location>
        <begin position="39"/>
        <end position="58"/>
    </location>
</feature>
<dbReference type="RefSeq" id="WP_160552464.1">
    <property type="nucleotide sequence ID" value="NZ_CP047650.1"/>
</dbReference>
<dbReference type="SMART" id="SM00388">
    <property type="entry name" value="HisKA"/>
    <property type="match status" value="1"/>
</dbReference>
<feature type="modified residue" description="4-aspartylphosphate" evidence="5">
    <location>
        <position position="532"/>
    </location>
</feature>
<reference evidence="9 10" key="1">
    <citation type="submission" date="2020-01" db="EMBL/GenBank/DDBJ databases">
        <title>Genome sequencing of strain KACC 21265.</title>
        <authorList>
            <person name="Heo J."/>
            <person name="Kim S.-J."/>
            <person name="Kim J.-S."/>
            <person name="Hong S.-B."/>
            <person name="Kwon S.-W."/>
        </authorList>
    </citation>
    <scope>NUCLEOTIDE SEQUENCE [LARGE SCALE GENOMIC DNA]</scope>
    <source>
        <strain evidence="9 10">KACC 21265</strain>
    </source>
</reference>
<dbReference type="EC" id="2.7.13.3" evidence="2"/>
<comment type="catalytic activity">
    <reaction evidence="1">
        <text>ATP + protein L-histidine = ADP + protein N-phospho-L-histidine.</text>
        <dbReference type="EC" id="2.7.13.3"/>
    </reaction>
</comment>
<dbReference type="InterPro" id="IPR005467">
    <property type="entry name" value="His_kinase_dom"/>
</dbReference>
<dbReference type="EMBL" id="CP047650">
    <property type="protein sequence ID" value="QHI98872.1"/>
    <property type="molecule type" value="Genomic_DNA"/>
</dbReference>
<dbReference type="GO" id="GO:0000155">
    <property type="term" value="F:phosphorelay sensor kinase activity"/>
    <property type="evidence" value="ECO:0007669"/>
    <property type="project" value="InterPro"/>
</dbReference>
<evidence type="ECO:0000256" key="6">
    <source>
        <dbReference type="SAM" id="Phobius"/>
    </source>
</evidence>
<proteinExistence type="predicted"/>
<dbReference type="PRINTS" id="PR00344">
    <property type="entry name" value="BCTRLSENSOR"/>
</dbReference>
<feature type="domain" description="Histidine kinase" evidence="7">
    <location>
        <begin position="232"/>
        <end position="455"/>
    </location>
</feature>
<gene>
    <name evidence="9" type="ORF">GT347_13250</name>
</gene>
<feature type="transmembrane region" description="Helical" evidence="6">
    <location>
        <begin position="178"/>
        <end position="199"/>
    </location>
</feature>
<evidence type="ECO:0000256" key="2">
    <source>
        <dbReference type="ARBA" id="ARBA00012438"/>
    </source>
</evidence>
<feature type="transmembrane region" description="Helical" evidence="6">
    <location>
        <begin position="103"/>
        <end position="123"/>
    </location>
</feature>
<protein>
    <recommendedName>
        <fullName evidence="2">histidine kinase</fullName>
        <ecNumber evidence="2">2.7.13.3</ecNumber>
    </recommendedName>
</protein>
<dbReference type="Gene3D" id="3.40.50.2300">
    <property type="match status" value="1"/>
</dbReference>
<dbReference type="SUPFAM" id="SSF55874">
    <property type="entry name" value="ATPase domain of HSP90 chaperone/DNA topoisomerase II/histidine kinase"/>
    <property type="match status" value="1"/>
</dbReference>
<dbReference type="SMART" id="SM00387">
    <property type="entry name" value="HATPase_c"/>
    <property type="match status" value="1"/>
</dbReference>
<dbReference type="KEGG" id="xyk:GT347_13250"/>
<dbReference type="SMART" id="SM00448">
    <property type="entry name" value="REC"/>
    <property type="match status" value="1"/>
</dbReference>
<feature type="domain" description="Response regulatory" evidence="8">
    <location>
        <begin position="483"/>
        <end position="600"/>
    </location>
</feature>
<dbReference type="Gene3D" id="1.10.287.130">
    <property type="match status" value="1"/>
</dbReference>
<evidence type="ECO:0000313" key="9">
    <source>
        <dbReference type="EMBL" id="QHI98872.1"/>
    </source>
</evidence>
<keyword evidence="6" id="KW-0812">Transmembrane</keyword>
<evidence type="ECO:0000256" key="3">
    <source>
        <dbReference type="ARBA" id="ARBA00022553"/>
    </source>
</evidence>
<dbReference type="PROSITE" id="PS50109">
    <property type="entry name" value="HIS_KIN"/>
    <property type="match status" value="1"/>
</dbReference>